<keyword evidence="3" id="KW-1185">Reference proteome</keyword>
<evidence type="ECO:0000256" key="1">
    <source>
        <dbReference type="SAM" id="MobiDB-lite"/>
    </source>
</evidence>
<feature type="compositionally biased region" description="Acidic residues" evidence="1">
    <location>
        <begin position="232"/>
        <end position="246"/>
    </location>
</feature>
<comment type="caution">
    <text evidence="2">The sequence shown here is derived from an EMBL/GenBank/DDBJ whole genome shotgun (WGS) entry which is preliminary data.</text>
</comment>
<dbReference type="EMBL" id="ASPP01016003">
    <property type="protein sequence ID" value="ETO17781.1"/>
    <property type="molecule type" value="Genomic_DNA"/>
</dbReference>
<dbReference type="InterPro" id="IPR044926">
    <property type="entry name" value="RGS_subdomain_2"/>
</dbReference>
<dbReference type="Gene3D" id="1.10.167.10">
    <property type="entry name" value="Regulator of G-protein Signalling 4, domain 2"/>
    <property type="match status" value="1"/>
</dbReference>
<evidence type="ECO:0000313" key="2">
    <source>
        <dbReference type="EMBL" id="ETO17781.1"/>
    </source>
</evidence>
<reference evidence="2 3" key="1">
    <citation type="journal article" date="2013" name="Curr. Biol.">
        <title>The Genome of the Foraminiferan Reticulomyxa filosa.</title>
        <authorList>
            <person name="Glockner G."/>
            <person name="Hulsmann N."/>
            <person name="Schleicher M."/>
            <person name="Noegel A.A."/>
            <person name="Eichinger L."/>
            <person name="Gallinger C."/>
            <person name="Pawlowski J."/>
            <person name="Sierra R."/>
            <person name="Euteneuer U."/>
            <person name="Pillet L."/>
            <person name="Moustafa A."/>
            <person name="Platzer M."/>
            <person name="Groth M."/>
            <person name="Szafranski K."/>
            <person name="Schliwa M."/>
        </authorList>
    </citation>
    <scope>NUCLEOTIDE SEQUENCE [LARGE SCALE GENOMIC DNA]</scope>
</reference>
<feature type="compositionally biased region" description="Low complexity" evidence="1">
    <location>
        <begin position="216"/>
        <end position="228"/>
    </location>
</feature>
<feature type="compositionally biased region" description="Polar residues" evidence="1">
    <location>
        <begin position="200"/>
        <end position="215"/>
    </location>
</feature>
<name>X6MVW7_RETFI</name>
<feature type="compositionally biased region" description="Basic and acidic residues" evidence="1">
    <location>
        <begin position="183"/>
        <end position="199"/>
    </location>
</feature>
<gene>
    <name evidence="2" type="ORF">RFI_19532</name>
</gene>
<dbReference type="InterPro" id="IPR036305">
    <property type="entry name" value="RGS_sf"/>
</dbReference>
<protein>
    <recommendedName>
        <fullName evidence="4">RGS domain-containing protein</fullName>
    </recommendedName>
</protein>
<sequence length="424" mass="49189">MEELAMLSSQGSKVNNNGESSVQHVPLAYILSNRIGYAAFVQHCVDEINVENLFFIEQVCHFKYIFLFRTEKQYVNKSNRFELHFIYIFCWLHLLWNYFVYKNHLDLVGRISMKAKKKAGHENDREDSTDSNMATYEGEDERRFTTMAWGEEDEDQTSQVTSDIVWSPNNSLAILTFRMNRNVNKDDDKKKKDKKEANKQSDNNQDKSAFTKSDINYNSALNLHNSSHNMDDDVNEDEEEDEDDAEDNTKQKKKKKGQNDICKNRSNLHFFFHQQNLPMPSNMGSSTNLKAAANKKNGGTVEMMQGAINGADDEKSGVNQSTEHLFRLYHIFDGAWAEIWHLVTSNVYPRFVTTDHYLSIKKRLFQELEQEKMELSRIISSEDNSWFDHIKPRKLEIVGVKALPVDEQVVLFGKPVVRVKNAKL</sequence>
<evidence type="ECO:0000313" key="3">
    <source>
        <dbReference type="Proteomes" id="UP000023152"/>
    </source>
</evidence>
<accession>X6MVW7</accession>
<feature type="region of interest" description="Disordered" evidence="1">
    <location>
        <begin position="183"/>
        <end position="260"/>
    </location>
</feature>
<organism evidence="2 3">
    <name type="scientific">Reticulomyxa filosa</name>
    <dbReference type="NCBI Taxonomy" id="46433"/>
    <lineage>
        <taxon>Eukaryota</taxon>
        <taxon>Sar</taxon>
        <taxon>Rhizaria</taxon>
        <taxon>Retaria</taxon>
        <taxon>Foraminifera</taxon>
        <taxon>Monothalamids</taxon>
        <taxon>Reticulomyxidae</taxon>
        <taxon>Reticulomyxa</taxon>
    </lineage>
</organism>
<dbReference type="SUPFAM" id="SSF48097">
    <property type="entry name" value="Regulator of G-protein signaling, RGS"/>
    <property type="match status" value="1"/>
</dbReference>
<dbReference type="Proteomes" id="UP000023152">
    <property type="component" value="Unassembled WGS sequence"/>
</dbReference>
<evidence type="ECO:0008006" key="4">
    <source>
        <dbReference type="Google" id="ProtNLM"/>
    </source>
</evidence>
<feature type="region of interest" description="Disordered" evidence="1">
    <location>
        <begin position="118"/>
        <end position="137"/>
    </location>
</feature>
<proteinExistence type="predicted"/>
<dbReference type="AlphaFoldDB" id="X6MVW7"/>